<gene>
    <name evidence="10" type="ORF">K402DRAFT_337144</name>
</gene>
<keyword evidence="7" id="KW-1015">Disulfide bond</keyword>
<dbReference type="GO" id="GO:0005634">
    <property type="term" value="C:nucleus"/>
    <property type="evidence" value="ECO:0007669"/>
    <property type="project" value="UniProtKB-SubCell"/>
</dbReference>
<comment type="subcellular location">
    <subcellularLocation>
        <location evidence="2">Cytoplasm</location>
    </subcellularLocation>
    <subcellularLocation>
        <location evidence="3">Mitochondrion intermembrane space</location>
    </subcellularLocation>
    <subcellularLocation>
        <location evidence="1">Nucleus</location>
    </subcellularLocation>
</comment>
<keyword evidence="5" id="KW-0963">Cytoplasm</keyword>
<name>A0A6G1GTM1_9PEZI</name>
<evidence type="ECO:0000256" key="1">
    <source>
        <dbReference type="ARBA" id="ARBA00004123"/>
    </source>
</evidence>
<dbReference type="Pfam" id="PF02297">
    <property type="entry name" value="COX6B"/>
    <property type="match status" value="1"/>
</dbReference>
<reference evidence="10" key="1">
    <citation type="journal article" date="2020" name="Stud. Mycol.">
        <title>101 Dothideomycetes genomes: a test case for predicting lifestyles and emergence of pathogens.</title>
        <authorList>
            <person name="Haridas S."/>
            <person name="Albert R."/>
            <person name="Binder M."/>
            <person name="Bloem J."/>
            <person name="Labutti K."/>
            <person name="Salamov A."/>
            <person name="Andreopoulos B."/>
            <person name="Baker S."/>
            <person name="Barry K."/>
            <person name="Bills G."/>
            <person name="Bluhm B."/>
            <person name="Cannon C."/>
            <person name="Castanera R."/>
            <person name="Culley D."/>
            <person name="Daum C."/>
            <person name="Ezra D."/>
            <person name="Gonzalez J."/>
            <person name="Henrissat B."/>
            <person name="Kuo A."/>
            <person name="Liang C."/>
            <person name="Lipzen A."/>
            <person name="Lutzoni F."/>
            <person name="Magnuson J."/>
            <person name="Mondo S."/>
            <person name="Nolan M."/>
            <person name="Ohm R."/>
            <person name="Pangilinan J."/>
            <person name="Park H.-J."/>
            <person name="Ramirez L."/>
            <person name="Alfaro M."/>
            <person name="Sun H."/>
            <person name="Tritt A."/>
            <person name="Yoshinaga Y."/>
            <person name="Zwiers L.-H."/>
            <person name="Turgeon B."/>
            <person name="Goodwin S."/>
            <person name="Spatafora J."/>
            <person name="Crous P."/>
            <person name="Grigoriev I."/>
        </authorList>
    </citation>
    <scope>NUCLEOTIDE SEQUENCE</scope>
    <source>
        <strain evidence="10">CBS 113979</strain>
    </source>
</reference>
<evidence type="ECO:0000256" key="5">
    <source>
        <dbReference type="ARBA" id="ARBA00022490"/>
    </source>
</evidence>
<evidence type="ECO:0000256" key="6">
    <source>
        <dbReference type="ARBA" id="ARBA00023128"/>
    </source>
</evidence>
<evidence type="ECO:0000256" key="8">
    <source>
        <dbReference type="ARBA" id="ARBA00023242"/>
    </source>
</evidence>
<dbReference type="InterPro" id="IPR036549">
    <property type="entry name" value="CX6/COA6-like_sf"/>
</dbReference>
<dbReference type="Gene3D" id="1.10.10.140">
    <property type="entry name" value="Cytochrome c oxidase, subunit VIb"/>
    <property type="match status" value="1"/>
</dbReference>
<evidence type="ECO:0000256" key="2">
    <source>
        <dbReference type="ARBA" id="ARBA00004496"/>
    </source>
</evidence>
<dbReference type="EMBL" id="ML977170">
    <property type="protein sequence ID" value="KAF1984154.1"/>
    <property type="molecule type" value="Genomic_DNA"/>
</dbReference>
<keyword evidence="8" id="KW-0539">Nucleus</keyword>
<dbReference type="GO" id="GO:0005758">
    <property type="term" value="C:mitochondrial intermembrane space"/>
    <property type="evidence" value="ECO:0007669"/>
    <property type="project" value="UniProtKB-SubCell"/>
</dbReference>
<comment type="similarity">
    <text evidence="4">Belongs to the cytochrome c oxidase subunit 6B family.</text>
</comment>
<accession>A0A6G1GTM1</accession>
<evidence type="ECO:0000313" key="11">
    <source>
        <dbReference type="Proteomes" id="UP000800041"/>
    </source>
</evidence>
<dbReference type="InterPro" id="IPR048281">
    <property type="entry name" value="COA6_fun"/>
</dbReference>
<dbReference type="AlphaFoldDB" id="A0A6G1GTM1"/>
<evidence type="ECO:0008006" key="12">
    <source>
        <dbReference type="Google" id="ProtNLM"/>
    </source>
</evidence>
<dbReference type="GO" id="GO:0033617">
    <property type="term" value="P:mitochondrial respiratory chain complex IV assembly"/>
    <property type="evidence" value="ECO:0007669"/>
    <property type="project" value="TreeGrafter"/>
</dbReference>
<keyword evidence="11" id="KW-1185">Reference proteome</keyword>
<dbReference type="Proteomes" id="UP000800041">
    <property type="component" value="Unassembled WGS sequence"/>
</dbReference>
<feature type="region of interest" description="Disordered" evidence="9">
    <location>
        <begin position="1"/>
        <end position="21"/>
    </location>
</feature>
<evidence type="ECO:0000256" key="4">
    <source>
        <dbReference type="ARBA" id="ARBA00006425"/>
    </source>
</evidence>
<dbReference type="InterPro" id="IPR048280">
    <property type="entry name" value="COX6B-like"/>
</dbReference>
<evidence type="ECO:0000256" key="9">
    <source>
        <dbReference type="SAM" id="MobiDB-lite"/>
    </source>
</evidence>
<dbReference type="FunFam" id="1.10.10.140:FF:000003">
    <property type="entry name" value="Cytochrome c oxidase assembly factor 6"/>
    <property type="match status" value="1"/>
</dbReference>
<evidence type="ECO:0000256" key="3">
    <source>
        <dbReference type="ARBA" id="ARBA00004569"/>
    </source>
</evidence>
<evidence type="ECO:0000256" key="7">
    <source>
        <dbReference type="ARBA" id="ARBA00023157"/>
    </source>
</evidence>
<sequence length="120" mass="13771">MALLGFGSENKTTAKKSSDGAYIAPDRTERAQCWEARDSYYSCLDRHDILDSLKEGEKAKNCCPEESKQFERNCASSWVKYFKQRRVADWKKEQTRLKLEKENAVNIADVKDGSVRIVNS</sequence>
<keyword evidence="6" id="KW-0496">Mitochondrion</keyword>
<proteinExistence type="inferred from homology"/>
<protein>
    <recommendedName>
        <fullName evidence="12">Cytochrome c oxidase, subunit VIb</fullName>
    </recommendedName>
</protein>
<dbReference type="PANTHER" id="PTHR47677:SF1">
    <property type="entry name" value="CYTOCHROME C OXIDASE ASSEMBLY FACTOR 6"/>
    <property type="match status" value="1"/>
</dbReference>
<organism evidence="10 11">
    <name type="scientific">Aulographum hederae CBS 113979</name>
    <dbReference type="NCBI Taxonomy" id="1176131"/>
    <lineage>
        <taxon>Eukaryota</taxon>
        <taxon>Fungi</taxon>
        <taxon>Dikarya</taxon>
        <taxon>Ascomycota</taxon>
        <taxon>Pezizomycotina</taxon>
        <taxon>Dothideomycetes</taxon>
        <taxon>Pleosporomycetidae</taxon>
        <taxon>Aulographales</taxon>
        <taxon>Aulographaceae</taxon>
    </lineage>
</organism>
<dbReference type="PANTHER" id="PTHR47677">
    <property type="entry name" value="CYTOCHROME C OXIDASE ASSEMBLY FACTOR 6"/>
    <property type="match status" value="1"/>
</dbReference>
<evidence type="ECO:0000313" key="10">
    <source>
        <dbReference type="EMBL" id="KAF1984154.1"/>
    </source>
</evidence>
<dbReference type="OrthoDB" id="5545577at2759"/>
<dbReference type="SUPFAM" id="SSF47694">
    <property type="entry name" value="Cytochrome c oxidase subunit h"/>
    <property type="match status" value="1"/>
</dbReference>